<dbReference type="AlphaFoldDB" id="A0A1I4DTE6"/>
<dbReference type="RefSeq" id="WP_092962319.1">
    <property type="nucleotide sequence ID" value="NZ_FOSQ01000012.1"/>
</dbReference>
<feature type="transmembrane region" description="Helical" evidence="4">
    <location>
        <begin position="311"/>
        <end position="333"/>
    </location>
</feature>
<dbReference type="InterPro" id="IPR020846">
    <property type="entry name" value="MFS_dom"/>
</dbReference>
<sequence>MPGPSPSLWTIMIALLAAHLAGMGAFLTVPVLAPAMAGETGVPASLAGFHTALVYLGALFSGPFTGPLIRRWGGVRMLQVCMLAVGVGIAIAALGHPVALVVSALVAGLGHGPLTPGGSHLIAAHTPPRRRALVFSLKQAGVPLGAMVVAALAPAIALLAGWRASILCMAAIAFVVAVAIQPLRAGLDQGREAPGDGGAGFGGLLRESAASVAMLRQDRALARLTAMSCGYGVAQFCFSTFFVAYQVASLAVPLAQAGLHLALAQAAGVVGRIGWALLADRWGARIVLVACGLGAGIAGGVLAFADAGWPILVVTLAGVVMGATAIGWNGIMLAEAARLAPQGQVGAATSALSFAFAITMLVAPPAFSLLIAGTGGYQAGFLMCVAAVLAGAWAISGARR</sequence>
<dbReference type="PANTHER" id="PTHR23527">
    <property type="entry name" value="BLL3282 PROTEIN"/>
    <property type="match status" value="1"/>
</dbReference>
<evidence type="ECO:0000256" key="1">
    <source>
        <dbReference type="ARBA" id="ARBA00022692"/>
    </source>
</evidence>
<organism evidence="6 7">
    <name type="scientific">Falsiroseomonas stagni DSM 19981</name>
    <dbReference type="NCBI Taxonomy" id="1123062"/>
    <lineage>
        <taxon>Bacteria</taxon>
        <taxon>Pseudomonadati</taxon>
        <taxon>Pseudomonadota</taxon>
        <taxon>Alphaproteobacteria</taxon>
        <taxon>Acetobacterales</taxon>
        <taxon>Roseomonadaceae</taxon>
        <taxon>Falsiroseomonas</taxon>
    </lineage>
</organism>
<dbReference type="InterPro" id="IPR036259">
    <property type="entry name" value="MFS_trans_sf"/>
</dbReference>
<evidence type="ECO:0000313" key="7">
    <source>
        <dbReference type="Proteomes" id="UP000199473"/>
    </source>
</evidence>
<keyword evidence="2 4" id="KW-1133">Transmembrane helix</keyword>
<dbReference type="PROSITE" id="PS50850">
    <property type="entry name" value="MFS"/>
    <property type="match status" value="1"/>
</dbReference>
<dbReference type="EMBL" id="FOSQ01000012">
    <property type="protein sequence ID" value="SFK96199.1"/>
    <property type="molecule type" value="Genomic_DNA"/>
</dbReference>
<reference evidence="6 7" key="1">
    <citation type="submission" date="2016-10" db="EMBL/GenBank/DDBJ databases">
        <authorList>
            <person name="de Groot N.N."/>
        </authorList>
    </citation>
    <scope>NUCLEOTIDE SEQUENCE [LARGE SCALE GENOMIC DNA]</scope>
    <source>
        <strain evidence="6 7">DSM 19981</strain>
    </source>
</reference>
<dbReference type="Pfam" id="PF07690">
    <property type="entry name" value="MFS_1"/>
    <property type="match status" value="1"/>
</dbReference>
<evidence type="ECO:0000256" key="2">
    <source>
        <dbReference type="ARBA" id="ARBA00022989"/>
    </source>
</evidence>
<protein>
    <submittedName>
        <fullName evidence="6">Predicted arabinose efflux permease, MFS family</fullName>
    </submittedName>
</protein>
<evidence type="ECO:0000256" key="3">
    <source>
        <dbReference type="ARBA" id="ARBA00023136"/>
    </source>
</evidence>
<keyword evidence="7" id="KW-1185">Reference proteome</keyword>
<feature type="transmembrane region" description="Helical" evidence="4">
    <location>
        <begin position="47"/>
        <end position="65"/>
    </location>
</feature>
<evidence type="ECO:0000313" key="6">
    <source>
        <dbReference type="EMBL" id="SFK96199.1"/>
    </source>
</evidence>
<keyword evidence="1 4" id="KW-0812">Transmembrane</keyword>
<feature type="domain" description="Major facilitator superfamily (MFS) profile" evidence="5">
    <location>
        <begin position="10"/>
        <end position="400"/>
    </location>
</feature>
<dbReference type="STRING" id="1123062.SAMN02745775_11262"/>
<feature type="transmembrane region" description="Helical" evidence="4">
    <location>
        <begin position="345"/>
        <end position="371"/>
    </location>
</feature>
<evidence type="ECO:0000256" key="4">
    <source>
        <dbReference type="SAM" id="Phobius"/>
    </source>
</evidence>
<dbReference type="OrthoDB" id="7488909at2"/>
<keyword evidence="3 4" id="KW-0472">Membrane</keyword>
<dbReference type="PANTHER" id="PTHR23527:SF1">
    <property type="entry name" value="BLL3282 PROTEIN"/>
    <property type="match status" value="1"/>
</dbReference>
<dbReference type="Gene3D" id="1.20.1250.20">
    <property type="entry name" value="MFS general substrate transporter like domains"/>
    <property type="match status" value="2"/>
</dbReference>
<feature type="transmembrane region" description="Helical" evidence="4">
    <location>
        <begin position="257"/>
        <end position="279"/>
    </location>
</feature>
<dbReference type="Proteomes" id="UP000199473">
    <property type="component" value="Unassembled WGS sequence"/>
</dbReference>
<evidence type="ECO:0000259" key="5">
    <source>
        <dbReference type="PROSITE" id="PS50850"/>
    </source>
</evidence>
<name>A0A1I4DTE6_9PROT</name>
<dbReference type="GO" id="GO:0022857">
    <property type="term" value="F:transmembrane transporter activity"/>
    <property type="evidence" value="ECO:0007669"/>
    <property type="project" value="InterPro"/>
</dbReference>
<dbReference type="InterPro" id="IPR052952">
    <property type="entry name" value="MFS-Transporter"/>
</dbReference>
<accession>A0A1I4DTE6</accession>
<proteinExistence type="predicted"/>
<feature type="transmembrane region" description="Helical" evidence="4">
    <location>
        <begin position="286"/>
        <end position="305"/>
    </location>
</feature>
<dbReference type="SUPFAM" id="SSF103473">
    <property type="entry name" value="MFS general substrate transporter"/>
    <property type="match status" value="1"/>
</dbReference>
<feature type="transmembrane region" description="Helical" evidence="4">
    <location>
        <begin position="135"/>
        <end position="156"/>
    </location>
</feature>
<dbReference type="InterPro" id="IPR011701">
    <property type="entry name" value="MFS"/>
</dbReference>
<gene>
    <name evidence="6" type="ORF">SAMN02745775_11262</name>
</gene>
<feature type="transmembrane region" description="Helical" evidence="4">
    <location>
        <begin position="224"/>
        <end position="245"/>
    </location>
</feature>
<feature type="transmembrane region" description="Helical" evidence="4">
    <location>
        <begin position="377"/>
        <end position="395"/>
    </location>
</feature>